<dbReference type="GO" id="GO:0005524">
    <property type="term" value="F:ATP binding"/>
    <property type="evidence" value="ECO:0007669"/>
    <property type="project" value="UniProtKB-KW"/>
</dbReference>
<gene>
    <name evidence="5" type="ORF">IAC43_07855</name>
</gene>
<dbReference type="PROSITE" id="PS50893">
    <property type="entry name" value="ABC_TRANSPORTER_2"/>
    <property type="match status" value="1"/>
</dbReference>
<name>A0A9D1H8A7_9FIRM</name>
<dbReference type="GO" id="GO:0016887">
    <property type="term" value="F:ATP hydrolysis activity"/>
    <property type="evidence" value="ECO:0007669"/>
    <property type="project" value="InterPro"/>
</dbReference>
<evidence type="ECO:0000313" key="5">
    <source>
        <dbReference type="EMBL" id="HIT95086.1"/>
    </source>
</evidence>
<dbReference type="Proteomes" id="UP000824160">
    <property type="component" value="Unassembled WGS sequence"/>
</dbReference>
<dbReference type="AlphaFoldDB" id="A0A9D1H8A7"/>
<dbReference type="CDD" id="cd03230">
    <property type="entry name" value="ABC_DR_subfamily_A"/>
    <property type="match status" value="1"/>
</dbReference>
<reference evidence="5" key="2">
    <citation type="journal article" date="2021" name="PeerJ">
        <title>Extensive microbial diversity within the chicken gut microbiome revealed by metagenomics and culture.</title>
        <authorList>
            <person name="Gilroy R."/>
            <person name="Ravi A."/>
            <person name="Getino M."/>
            <person name="Pursley I."/>
            <person name="Horton D.L."/>
            <person name="Alikhan N.F."/>
            <person name="Baker D."/>
            <person name="Gharbi K."/>
            <person name="Hall N."/>
            <person name="Watson M."/>
            <person name="Adriaenssens E.M."/>
            <person name="Foster-Nyarko E."/>
            <person name="Jarju S."/>
            <person name="Secka A."/>
            <person name="Antonio M."/>
            <person name="Oren A."/>
            <person name="Chaudhuri R.R."/>
            <person name="La Ragione R."/>
            <person name="Hildebrand F."/>
            <person name="Pallen M.J."/>
        </authorList>
    </citation>
    <scope>NUCLEOTIDE SEQUENCE</scope>
    <source>
        <strain evidence="5">ChiBcec7-5410</strain>
    </source>
</reference>
<dbReference type="SMART" id="SM00382">
    <property type="entry name" value="AAA"/>
    <property type="match status" value="1"/>
</dbReference>
<comment type="caution">
    <text evidence="5">The sequence shown here is derived from an EMBL/GenBank/DDBJ whole genome shotgun (WGS) entry which is preliminary data.</text>
</comment>
<dbReference type="InterPro" id="IPR003593">
    <property type="entry name" value="AAA+_ATPase"/>
</dbReference>
<dbReference type="Pfam" id="PF00005">
    <property type="entry name" value="ABC_tran"/>
    <property type="match status" value="1"/>
</dbReference>
<dbReference type="SUPFAM" id="SSF52540">
    <property type="entry name" value="P-loop containing nucleoside triphosphate hydrolases"/>
    <property type="match status" value="1"/>
</dbReference>
<dbReference type="EMBL" id="DVLW01000215">
    <property type="protein sequence ID" value="HIT95086.1"/>
    <property type="molecule type" value="Genomic_DNA"/>
</dbReference>
<dbReference type="PANTHER" id="PTHR42939">
    <property type="entry name" value="ABC TRANSPORTER ATP-BINDING PROTEIN ALBC-RELATED"/>
    <property type="match status" value="1"/>
</dbReference>
<accession>A0A9D1H8A7</accession>
<sequence>MPDAIRVRELSKKLGNFTLGPIDMTLPEGCVMGLIGENGAGKSTLISLLTGLKHPDSGECVLLGESDWEKVREDVGIVLDIPGFPSSLTAAEIGTLVAPGFADWDAELYARYCREFALPEKTRFGKYSRGMKMKLSVAVALAHHPRLLILDEPTGGLDPVMRDEILDIFYEFIQDGSHSILISSHILSDLEKICDYISFIHEGKILLSDEKDKMKEEYGIFSGSKSRLESLGSAVKAVRETASVCEALVLREYCPEARPATLEELMVFLLRFGKGESL</sequence>
<dbReference type="Gene3D" id="3.40.50.300">
    <property type="entry name" value="P-loop containing nucleotide triphosphate hydrolases"/>
    <property type="match status" value="1"/>
</dbReference>
<dbReference type="InterPro" id="IPR003439">
    <property type="entry name" value="ABC_transporter-like_ATP-bd"/>
</dbReference>
<keyword evidence="2" id="KW-0547">Nucleotide-binding</keyword>
<organism evidence="5 6">
    <name type="scientific">Candidatus Faecivivens stercoripullorum</name>
    <dbReference type="NCBI Taxonomy" id="2840805"/>
    <lineage>
        <taxon>Bacteria</taxon>
        <taxon>Bacillati</taxon>
        <taxon>Bacillota</taxon>
        <taxon>Clostridia</taxon>
        <taxon>Eubacteriales</taxon>
        <taxon>Oscillospiraceae</taxon>
        <taxon>Oscillospiraceae incertae sedis</taxon>
        <taxon>Candidatus Faecivivens</taxon>
    </lineage>
</organism>
<keyword evidence="3 5" id="KW-0067">ATP-binding</keyword>
<evidence type="ECO:0000256" key="1">
    <source>
        <dbReference type="ARBA" id="ARBA00022448"/>
    </source>
</evidence>
<reference evidence="5" key="1">
    <citation type="submission" date="2020-10" db="EMBL/GenBank/DDBJ databases">
        <authorList>
            <person name="Gilroy R."/>
        </authorList>
    </citation>
    <scope>NUCLEOTIDE SEQUENCE</scope>
    <source>
        <strain evidence="5">ChiBcec7-5410</strain>
    </source>
</reference>
<proteinExistence type="predicted"/>
<evidence type="ECO:0000256" key="3">
    <source>
        <dbReference type="ARBA" id="ARBA00022840"/>
    </source>
</evidence>
<dbReference type="InterPro" id="IPR051782">
    <property type="entry name" value="ABC_Transporter_VariousFunc"/>
</dbReference>
<dbReference type="InterPro" id="IPR027417">
    <property type="entry name" value="P-loop_NTPase"/>
</dbReference>
<keyword evidence="1" id="KW-0813">Transport</keyword>
<feature type="domain" description="ABC transporter" evidence="4">
    <location>
        <begin position="5"/>
        <end position="227"/>
    </location>
</feature>
<evidence type="ECO:0000256" key="2">
    <source>
        <dbReference type="ARBA" id="ARBA00022741"/>
    </source>
</evidence>
<evidence type="ECO:0000259" key="4">
    <source>
        <dbReference type="PROSITE" id="PS50893"/>
    </source>
</evidence>
<evidence type="ECO:0000313" key="6">
    <source>
        <dbReference type="Proteomes" id="UP000824160"/>
    </source>
</evidence>
<dbReference type="PANTHER" id="PTHR42939:SF3">
    <property type="entry name" value="ABC TRANSPORTER ATP-BINDING COMPONENT"/>
    <property type="match status" value="1"/>
</dbReference>
<protein>
    <submittedName>
        <fullName evidence="5">ABC transporter ATP-binding protein</fullName>
    </submittedName>
</protein>